<dbReference type="OrthoDB" id="9775903at2"/>
<dbReference type="RefSeq" id="WP_083705820.1">
    <property type="nucleotide sequence ID" value="NZ_CBCSGK010000007.1"/>
</dbReference>
<evidence type="ECO:0000256" key="6">
    <source>
        <dbReference type="SAM" id="Phobius"/>
    </source>
</evidence>
<dbReference type="Pfam" id="PF03631">
    <property type="entry name" value="Virul_fac_BrkB"/>
    <property type="match status" value="1"/>
</dbReference>
<protein>
    <submittedName>
        <fullName evidence="7">Membrane protein</fullName>
    </submittedName>
</protein>
<feature type="transmembrane region" description="Helical" evidence="6">
    <location>
        <begin position="139"/>
        <end position="158"/>
    </location>
</feature>
<evidence type="ECO:0000256" key="5">
    <source>
        <dbReference type="ARBA" id="ARBA00023136"/>
    </source>
</evidence>
<reference evidence="7 8" key="1">
    <citation type="submission" date="2018-11" db="EMBL/GenBank/DDBJ databases">
        <title>Genomic Encyclopedia of Type Strains, Phase IV (KMG-IV): sequencing the most valuable type-strain genomes for metagenomic binning, comparative biology and taxonomic classification.</title>
        <authorList>
            <person name="Goeker M."/>
        </authorList>
    </citation>
    <scope>NUCLEOTIDE SEQUENCE [LARGE SCALE GENOMIC DNA]</scope>
    <source>
        <strain evidence="7 8">DSM 29158</strain>
    </source>
</reference>
<evidence type="ECO:0000256" key="1">
    <source>
        <dbReference type="ARBA" id="ARBA00004651"/>
    </source>
</evidence>
<feature type="transmembrane region" description="Helical" evidence="6">
    <location>
        <begin position="179"/>
        <end position="201"/>
    </location>
</feature>
<feature type="transmembrane region" description="Helical" evidence="6">
    <location>
        <begin position="79"/>
        <end position="101"/>
    </location>
</feature>
<dbReference type="NCBIfam" id="TIGR00765">
    <property type="entry name" value="yihY_not_rbn"/>
    <property type="match status" value="1"/>
</dbReference>
<feature type="transmembrane region" description="Helical" evidence="6">
    <location>
        <begin position="256"/>
        <end position="278"/>
    </location>
</feature>
<organism evidence="7 8">
    <name type="scientific">Abyssicoccus albus</name>
    <dbReference type="NCBI Taxonomy" id="1817405"/>
    <lineage>
        <taxon>Bacteria</taxon>
        <taxon>Bacillati</taxon>
        <taxon>Bacillota</taxon>
        <taxon>Bacilli</taxon>
        <taxon>Bacillales</taxon>
        <taxon>Abyssicoccaceae</taxon>
    </lineage>
</organism>
<sequence length="330" mass="36881">MNKMPKGNQVYQSVPDAPEQNEYYVGDVPFKSKRAKKDNENFYVSKMNKPAKKKENGGFFSTLMYRFGKDDTSGLAAQLAYYFMLSLFPLLIFLLTLIPLMNIDQSTITNMIEQNAPGQTSELITGIIEDVMKNSGGGILSFGLLMTLWTASNGMTAMMNAFNVAYGVEDNRNAIVAKLLSVLFTVIMISVLLLSLVLIVFGKQIGDLLFGVVGLNDQFTWVWNLVRGVLPVIVIFIVFSMLYFIAPNLKVTWKSIWPGALFATIIWLGATYLFGFYVSNFGSYSKTYGSIAGVIILMLWLYLTGVIIILGAQINAIKHHRKRQQEGFLN</sequence>
<proteinExistence type="predicted"/>
<dbReference type="InterPro" id="IPR017039">
    <property type="entry name" value="Virul_fac_BrkB"/>
</dbReference>
<dbReference type="PANTHER" id="PTHR30213:SF0">
    <property type="entry name" value="UPF0761 MEMBRANE PROTEIN YIHY"/>
    <property type="match status" value="1"/>
</dbReference>
<dbReference type="AlphaFoldDB" id="A0A3N5BZ96"/>
<gene>
    <name evidence="7" type="ORF">EDD62_1472</name>
</gene>
<feature type="transmembrane region" description="Helical" evidence="6">
    <location>
        <begin position="221"/>
        <end position="244"/>
    </location>
</feature>
<feature type="transmembrane region" description="Helical" evidence="6">
    <location>
        <begin position="290"/>
        <end position="314"/>
    </location>
</feature>
<dbReference type="EMBL" id="RKRK01000004">
    <property type="protein sequence ID" value="RPF55148.1"/>
    <property type="molecule type" value="Genomic_DNA"/>
</dbReference>
<evidence type="ECO:0000256" key="4">
    <source>
        <dbReference type="ARBA" id="ARBA00022989"/>
    </source>
</evidence>
<keyword evidence="8" id="KW-1185">Reference proteome</keyword>
<keyword evidence="2" id="KW-1003">Cell membrane</keyword>
<accession>A0A3N5BZ96</accession>
<comment type="subcellular location">
    <subcellularLocation>
        <location evidence="1">Cell membrane</location>
        <topology evidence="1">Multi-pass membrane protein</topology>
    </subcellularLocation>
</comment>
<dbReference type="PIRSF" id="PIRSF035875">
    <property type="entry name" value="RNase_BN"/>
    <property type="match status" value="1"/>
</dbReference>
<evidence type="ECO:0000256" key="2">
    <source>
        <dbReference type="ARBA" id="ARBA00022475"/>
    </source>
</evidence>
<evidence type="ECO:0000256" key="3">
    <source>
        <dbReference type="ARBA" id="ARBA00022692"/>
    </source>
</evidence>
<keyword evidence="5 6" id="KW-0472">Membrane</keyword>
<comment type="caution">
    <text evidence="7">The sequence shown here is derived from an EMBL/GenBank/DDBJ whole genome shotgun (WGS) entry which is preliminary data.</text>
</comment>
<evidence type="ECO:0000313" key="8">
    <source>
        <dbReference type="Proteomes" id="UP000277108"/>
    </source>
</evidence>
<dbReference type="PANTHER" id="PTHR30213">
    <property type="entry name" value="INNER MEMBRANE PROTEIN YHJD"/>
    <property type="match status" value="1"/>
</dbReference>
<keyword evidence="4 6" id="KW-1133">Transmembrane helix</keyword>
<keyword evidence="3 6" id="KW-0812">Transmembrane</keyword>
<dbReference type="GO" id="GO:0005886">
    <property type="term" value="C:plasma membrane"/>
    <property type="evidence" value="ECO:0007669"/>
    <property type="project" value="UniProtKB-SubCell"/>
</dbReference>
<name>A0A3N5BZ96_9BACL</name>
<dbReference type="Proteomes" id="UP000277108">
    <property type="component" value="Unassembled WGS sequence"/>
</dbReference>
<evidence type="ECO:0000313" key="7">
    <source>
        <dbReference type="EMBL" id="RPF55148.1"/>
    </source>
</evidence>